<dbReference type="HOGENOM" id="CLU_156426_0_0_9"/>
<dbReference type="Proteomes" id="UP000016721">
    <property type="component" value="Unassembled WGS sequence"/>
</dbReference>
<dbReference type="EMBL" id="APJA01000019">
    <property type="protein sequence ID" value="ERK29380.1"/>
    <property type="molecule type" value="Genomic_DNA"/>
</dbReference>
<dbReference type="PATRIC" id="fig|1294142.3.peg.3552"/>
<gene>
    <name evidence="1" type="ORF">CINTURNW_3407</name>
</gene>
<keyword evidence="2" id="KW-1185">Reference proteome</keyword>
<sequence>MNRILVKIAYRRRMMNKSEKEVKGNIEELTPKKQEYAKGAIWTDGEVLNENVIKEFHIEEELKSRGVSTISNKGNINIESNKMISRVMSLEEKEEFSIRKSFSIRESTAQMLNELKFLHPNVNIRLNVLIDNAIRHYHEYIIDRGGFE</sequence>
<protein>
    <submittedName>
        <fullName evidence="1">Uncharacterized protein</fullName>
    </submittedName>
</protein>
<organism evidence="1 2">
    <name type="scientific">Clostridium intestinale URNW</name>
    <dbReference type="NCBI Taxonomy" id="1294142"/>
    <lineage>
        <taxon>Bacteria</taxon>
        <taxon>Bacillati</taxon>
        <taxon>Bacillota</taxon>
        <taxon>Clostridia</taxon>
        <taxon>Eubacteriales</taxon>
        <taxon>Clostridiaceae</taxon>
        <taxon>Clostridium</taxon>
    </lineage>
</organism>
<reference evidence="1 2" key="1">
    <citation type="journal article" date="2013" name="Genome Announc.">
        <title>Draft Genome Sequence of the Hydrogen- and Ethanol-Producing Bacterium Clostridium intestinale Strain URNW.</title>
        <authorList>
            <person name="Lal S."/>
            <person name="Ramachandran U."/>
            <person name="Zhang X."/>
            <person name="Sparling R."/>
            <person name="Levin D.B."/>
        </authorList>
    </citation>
    <scope>NUCLEOTIDE SEQUENCE [LARGE SCALE GENOMIC DNA]</scope>
    <source>
        <strain evidence="1 2">URNW</strain>
    </source>
</reference>
<dbReference type="AlphaFoldDB" id="U2PSE6"/>
<proteinExistence type="predicted"/>
<dbReference type="STRING" id="1294142.CINTURNW_3407"/>
<accession>U2PSE6</accession>
<name>U2PSE6_9CLOT</name>
<dbReference type="RefSeq" id="WP_021803365.1">
    <property type="nucleotide sequence ID" value="NZ_KI273145.1"/>
</dbReference>
<evidence type="ECO:0000313" key="2">
    <source>
        <dbReference type="Proteomes" id="UP000016721"/>
    </source>
</evidence>
<comment type="caution">
    <text evidence="1">The sequence shown here is derived from an EMBL/GenBank/DDBJ whole genome shotgun (WGS) entry which is preliminary data.</text>
</comment>
<evidence type="ECO:0000313" key="1">
    <source>
        <dbReference type="EMBL" id="ERK29380.1"/>
    </source>
</evidence>